<evidence type="ECO:0000313" key="3">
    <source>
        <dbReference type="EMBL" id="KAK3364124.1"/>
    </source>
</evidence>
<keyword evidence="4" id="KW-1185">Reference proteome</keyword>
<gene>
    <name evidence="3" type="ORF">B0T25DRAFT_597940</name>
</gene>
<dbReference type="Proteomes" id="UP001275084">
    <property type="component" value="Unassembled WGS sequence"/>
</dbReference>
<dbReference type="InterPro" id="IPR046797">
    <property type="entry name" value="PDDEXK_12"/>
</dbReference>
<accession>A0AAJ0HX00</accession>
<proteinExistence type="predicted"/>
<evidence type="ECO:0000256" key="1">
    <source>
        <dbReference type="SAM" id="MobiDB-lite"/>
    </source>
</evidence>
<reference evidence="3" key="2">
    <citation type="submission" date="2023-06" db="EMBL/GenBank/DDBJ databases">
        <authorList>
            <consortium name="Lawrence Berkeley National Laboratory"/>
            <person name="Haridas S."/>
            <person name="Hensen N."/>
            <person name="Bonometti L."/>
            <person name="Westerberg I."/>
            <person name="Brannstrom I.O."/>
            <person name="Guillou S."/>
            <person name="Cros-Aarteil S."/>
            <person name="Calhoun S."/>
            <person name="Kuo A."/>
            <person name="Mondo S."/>
            <person name="Pangilinan J."/>
            <person name="Riley R."/>
            <person name="Labutti K."/>
            <person name="Andreopoulos B."/>
            <person name="Lipzen A."/>
            <person name="Chen C."/>
            <person name="Yanf M."/>
            <person name="Daum C."/>
            <person name="Ng V."/>
            <person name="Clum A."/>
            <person name="Steindorff A."/>
            <person name="Ohm R."/>
            <person name="Martin F."/>
            <person name="Silar P."/>
            <person name="Natvig D."/>
            <person name="Lalanne C."/>
            <person name="Gautier V."/>
            <person name="Ament-Velasquez S.L."/>
            <person name="Kruys A."/>
            <person name="Hutchinson M.I."/>
            <person name="Powell A.J."/>
            <person name="Barry K."/>
            <person name="Miller A.N."/>
            <person name="Grigoriev I.V."/>
            <person name="Debuchy R."/>
            <person name="Gladieux P."/>
            <person name="Thoren M.H."/>
            <person name="Johannesson H."/>
        </authorList>
    </citation>
    <scope>NUCLEOTIDE SEQUENCE</scope>
    <source>
        <strain evidence="3">CBS 955.72</strain>
    </source>
</reference>
<dbReference type="EMBL" id="JAUIQD010000001">
    <property type="protein sequence ID" value="KAK3364124.1"/>
    <property type="molecule type" value="Genomic_DNA"/>
</dbReference>
<protein>
    <recommendedName>
        <fullName evidence="2">PD-(D/E)XK nuclease-like domain-containing protein</fullName>
    </recommendedName>
</protein>
<organism evidence="3 4">
    <name type="scientific">Lasiosphaeria hispida</name>
    <dbReference type="NCBI Taxonomy" id="260671"/>
    <lineage>
        <taxon>Eukaryota</taxon>
        <taxon>Fungi</taxon>
        <taxon>Dikarya</taxon>
        <taxon>Ascomycota</taxon>
        <taxon>Pezizomycotina</taxon>
        <taxon>Sordariomycetes</taxon>
        <taxon>Sordariomycetidae</taxon>
        <taxon>Sordariales</taxon>
        <taxon>Lasiosphaeriaceae</taxon>
        <taxon>Lasiosphaeria</taxon>
    </lineage>
</organism>
<name>A0AAJ0HX00_9PEZI</name>
<dbReference type="Pfam" id="PF20516">
    <property type="entry name" value="PDDEXK_12"/>
    <property type="match status" value="1"/>
</dbReference>
<sequence>MNASSASSISQGDYDSPLPSTHTGRRTPISQFQRMEVAVRDPVRLCQLSVEDAQLPLSLRGIVRDLSLMGKSRGVIHQAFQASAPLFSPLIADRVLWSDDADTHVHPQTTLLEARRTDLRLDDIDDAVFASESLWNRLANPNLHPYHPNTTTTTSSSSSVCPPLDEVFDVHASAKECHNEMHPEASWNMPVHQRILALAVSQCWARSDSAVHFMPCTTAKIQPTYRRGSGAGSAKMVDFAMYIEPSFFGDDDNSAVDTTRKLLSDASINHTDFAPLRRRPIALSIESKTTGHQLLEAEVQVGVWLAAQWRMLESLPKRPTAAESDVGLLPSFLPAVIVQGHDWHFVATTRTGTYTTLWAKQTFGTSETVLGVYQIICVLRYLARWAEQQYWPSFRQFALGLPPP</sequence>
<comment type="caution">
    <text evidence="3">The sequence shown here is derived from an EMBL/GenBank/DDBJ whole genome shotgun (WGS) entry which is preliminary data.</text>
</comment>
<feature type="domain" description="PD-(D/E)XK nuclease-like" evidence="2">
    <location>
        <begin position="154"/>
        <end position="391"/>
    </location>
</feature>
<reference evidence="3" key="1">
    <citation type="journal article" date="2023" name="Mol. Phylogenet. Evol.">
        <title>Genome-scale phylogeny and comparative genomics of the fungal order Sordariales.</title>
        <authorList>
            <person name="Hensen N."/>
            <person name="Bonometti L."/>
            <person name="Westerberg I."/>
            <person name="Brannstrom I.O."/>
            <person name="Guillou S."/>
            <person name="Cros-Aarteil S."/>
            <person name="Calhoun S."/>
            <person name="Haridas S."/>
            <person name="Kuo A."/>
            <person name="Mondo S."/>
            <person name="Pangilinan J."/>
            <person name="Riley R."/>
            <person name="LaButti K."/>
            <person name="Andreopoulos B."/>
            <person name="Lipzen A."/>
            <person name="Chen C."/>
            <person name="Yan M."/>
            <person name="Daum C."/>
            <person name="Ng V."/>
            <person name="Clum A."/>
            <person name="Steindorff A."/>
            <person name="Ohm R.A."/>
            <person name="Martin F."/>
            <person name="Silar P."/>
            <person name="Natvig D.O."/>
            <person name="Lalanne C."/>
            <person name="Gautier V."/>
            <person name="Ament-Velasquez S.L."/>
            <person name="Kruys A."/>
            <person name="Hutchinson M.I."/>
            <person name="Powell A.J."/>
            <person name="Barry K."/>
            <person name="Miller A.N."/>
            <person name="Grigoriev I.V."/>
            <person name="Debuchy R."/>
            <person name="Gladieux P."/>
            <person name="Hiltunen Thoren M."/>
            <person name="Johannesson H."/>
        </authorList>
    </citation>
    <scope>NUCLEOTIDE SEQUENCE</scope>
    <source>
        <strain evidence="3">CBS 955.72</strain>
    </source>
</reference>
<evidence type="ECO:0000259" key="2">
    <source>
        <dbReference type="Pfam" id="PF20516"/>
    </source>
</evidence>
<feature type="region of interest" description="Disordered" evidence="1">
    <location>
        <begin position="1"/>
        <end position="29"/>
    </location>
</feature>
<evidence type="ECO:0000313" key="4">
    <source>
        <dbReference type="Proteomes" id="UP001275084"/>
    </source>
</evidence>
<dbReference type="AlphaFoldDB" id="A0AAJ0HX00"/>